<evidence type="ECO:0000313" key="20">
    <source>
        <dbReference type="Proteomes" id="UP000034832"/>
    </source>
</evidence>
<keyword evidence="12 19" id="KW-0675">Receptor</keyword>
<evidence type="ECO:0000256" key="5">
    <source>
        <dbReference type="ARBA" id="ARBA00022496"/>
    </source>
</evidence>
<evidence type="ECO:0000256" key="7">
    <source>
        <dbReference type="ARBA" id="ARBA00022729"/>
    </source>
</evidence>
<comment type="caution">
    <text evidence="19">The sequence shown here is derived from an EMBL/GenBank/DDBJ whole genome shotgun (WGS) entry which is preliminary data.</text>
</comment>
<dbReference type="NCBIfam" id="TIGR01783">
    <property type="entry name" value="TonB-siderophor"/>
    <property type="match status" value="1"/>
</dbReference>
<dbReference type="GO" id="GO:0009279">
    <property type="term" value="C:cell outer membrane"/>
    <property type="evidence" value="ECO:0007669"/>
    <property type="project" value="UniProtKB-SubCell"/>
</dbReference>
<feature type="domain" description="TonB-dependent receptor-like beta-barrel" evidence="17">
    <location>
        <begin position="282"/>
        <end position="731"/>
    </location>
</feature>
<evidence type="ECO:0000256" key="8">
    <source>
        <dbReference type="ARBA" id="ARBA00023004"/>
    </source>
</evidence>
<dbReference type="InterPro" id="IPR000531">
    <property type="entry name" value="Beta-barrel_TonB"/>
</dbReference>
<dbReference type="Proteomes" id="UP000034832">
    <property type="component" value="Unassembled WGS sequence"/>
</dbReference>
<dbReference type="EMBL" id="LBIA02000001">
    <property type="protein sequence ID" value="TKT72292.1"/>
    <property type="molecule type" value="Genomic_DNA"/>
</dbReference>
<dbReference type="InterPro" id="IPR039426">
    <property type="entry name" value="TonB-dep_rcpt-like"/>
</dbReference>
<dbReference type="GO" id="GO:0015344">
    <property type="term" value="F:siderophore uptake transmembrane transporter activity"/>
    <property type="evidence" value="ECO:0007669"/>
    <property type="project" value="TreeGrafter"/>
</dbReference>
<evidence type="ECO:0000256" key="15">
    <source>
        <dbReference type="RuleBase" id="RU003357"/>
    </source>
</evidence>
<dbReference type="Pfam" id="PF00593">
    <property type="entry name" value="TonB_dep_Rec_b-barrel"/>
    <property type="match status" value="1"/>
</dbReference>
<accession>A0A4U6BPI3</accession>
<feature type="compositionally biased region" description="Low complexity" evidence="16">
    <location>
        <begin position="66"/>
        <end position="82"/>
    </location>
</feature>
<evidence type="ECO:0000256" key="16">
    <source>
        <dbReference type="SAM" id="MobiDB-lite"/>
    </source>
</evidence>
<proteinExistence type="inferred from homology"/>
<comment type="subcellular location">
    <subcellularLocation>
        <location evidence="1 14">Cell outer membrane</location>
        <topology evidence="1 14">Multi-pass membrane protein</topology>
    </subcellularLocation>
</comment>
<dbReference type="InterPro" id="IPR010105">
    <property type="entry name" value="TonB_sidphr_rcpt"/>
</dbReference>
<evidence type="ECO:0000259" key="18">
    <source>
        <dbReference type="Pfam" id="PF07715"/>
    </source>
</evidence>
<keyword evidence="6 14" id="KW-0812">Transmembrane</keyword>
<evidence type="ECO:0000256" key="10">
    <source>
        <dbReference type="ARBA" id="ARBA00023077"/>
    </source>
</evidence>
<keyword evidence="13 14" id="KW-0998">Cell outer membrane</keyword>
<dbReference type="FunFam" id="2.40.170.20:FF:000005">
    <property type="entry name" value="TonB-dependent siderophore receptor"/>
    <property type="match status" value="1"/>
</dbReference>
<keyword evidence="11 14" id="KW-0472">Membrane</keyword>
<evidence type="ECO:0000256" key="2">
    <source>
        <dbReference type="ARBA" id="ARBA00009810"/>
    </source>
</evidence>
<sequence>MGRQFSKDVLRVTMRSALGAAILGGACQATPSFAQSSAPPSEKQSATTLPEVRVAGQRARPRRAARVAPAPARAQPVPAQVGERGTGPVVGYSARQSVTATKTDTPLLETPQSISVVTKDQIKDQGAQTVQDALQYTPGVSIQGYGANAFFDGFKVRGFDAPQYLDGLRLPKDGLSFGMPKIEPYGLERLEVLKGPSSGLYGQTDPGGFINMISKRPTATPHFEAEGTFGSFNRIQGAFDFGGPIDKNGEFLYRVVGLARQSDTQTDFVQDNKVFIAPSFTWRPTTDTSFTILSHYQKIDNKGYQQYVPGQVSFLPNPNGRVPYSRYIGEPSLDGYKLEQAAIGYAFEHRFDNNLQFRQNVRYMEVTNDLQSARSEGMVPLSNSLVNRTYNYVSSKAQNFTADNQLQADFRTGALTHKVLVGLDYLKQTGSSDYRFSPIAPINAYNPVYWTAVPPASSLSPFMLLNNKIDQVGLYAQDQIKLDRWTLSLTGRQDWVNTRLDALAPFGFPAAGTYSRSDAATTGRVGLNYLFDVGLSPYANYSTSFVPNANASRNGQAFKPTTGEGWEVGAKFQPVGTNLMLTAAYFDIKQNDVLTSDPVNFLYSVQTDAVRSRGVELEARGNITRELEIIAGYSHTDAKITASAVGAQGKYVNGVPIDQASLWAKYTWFDGPLAGLGLGAGVRYAGESYGDLYNTFVLPDYTLFDASVSYDFAYVRPDLKGWTAQVTAKNLTNRYYVASCLTGLAYCGLGTARTILGTLRYSWN</sequence>
<name>A0A4U6BPI3_9BRAD</name>
<gene>
    <name evidence="19" type="ORF">YH63_013150</name>
</gene>
<dbReference type="FunFam" id="2.170.130.10:FF:000001">
    <property type="entry name" value="Catecholate siderophore TonB-dependent receptor"/>
    <property type="match status" value="1"/>
</dbReference>
<dbReference type="GO" id="GO:0015891">
    <property type="term" value="P:siderophore transport"/>
    <property type="evidence" value="ECO:0007669"/>
    <property type="project" value="InterPro"/>
</dbReference>
<dbReference type="InterPro" id="IPR012910">
    <property type="entry name" value="Plug_dom"/>
</dbReference>
<keyword evidence="20" id="KW-1185">Reference proteome</keyword>
<dbReference type="OrthoDB" id="9760333at2"/>
<dbReference type="STRING" id="211460.YH63_05860"/>
<evidence type="ECO:0000259" key="17">
    <source>
        <dbReference type="Pfam" id="PF00593"/>
    </source>
</evidence>
<evidence type="ECO:0000256" key="11">
    <source>
        <dbReference type="ARBA" id="ARBA00023136"/>
    </source>
</evidence>
<feature type="compositionally biased region" description="Polar residues" evidence="16">
    <location>
        <begin position="32"/>
        <end position="48"/>
    </location>
</feature>
<evidence type="ECO:0000313" key="19">
    <source>
        <dbReference type="EMBL" id="TKT72292.1"/>
    </source>
</evidence>
<dbReference type="Gene3D" id="2.40.170.20">
    <property type="entry name" value="TonB-dependent receptor, beta-barrel domain"/>
    <property type="match status" value="1"/>
</dbReference>
<dbReference type="InterPro" id="IPR037066">
    <property type="entry name" value="Plug_dom_sf"/>
</dbReference>
<evidence type="ECO:0000256" key="14">
    <source>
        <dbReference type="PROSITE-ProRule" id="PRU01360"/>
    </source>
</evidence>
<dbReference type="CDD" id="cd01347">
    <property type="entry name" value="ligand_gated_channel"/>
    <property type="match status" value="1"/>
</dbReference>
<evidence type="ECO:0000256" key="1">
    <source>
        <dbReference type="ARBA" id="ARBA00004571"/>
    </source>
</evidence>
<keyword evidence="5" id="KW-0410">Iron transport</keyword>
<evidence type="ECO:0000256" key="13">
    <source>
        <dbReference type="ARBA" id="ARBA00023237"/>
    </source>
</evidence>
<feature type="domain" description="TonB-dependent receptor plug" evidence="18">
    <location>
        <begin position="107"/>
        <end position="208"/>
    </location>
</feature>
<dbReference type="PROSITE" id="PS51257">
    <property type="entry name" value="PROKAR_LIPOPROTEIN"/>
    <property type="match status" value="1"/>
</dbReference>
<dbReference type="InterPro" id="IPR036942">
    <property type="entry name" value="Beta-barrel_TonB_sf"/>
</dbReference>
<keyword evidence="10 15" id="KW-0798">TonB box</keyword>
<dbReference type="GO" id="GO:0038023">
    <property type="term" value="F:signaling receptor activity"/>
    <property type="evidence" value="ECO:0007669"/>
    <property type="project" value="InterPro"/>
</dbReference>
<dbReference type="SUPFAM" id="SSF56935">
    <property type="entry name" value="Porins"/>
    <property type="match status" value="1"/>
</dbReference>
<comment type="similarity">
    <text evidence="2 14 15">Belongs to the TonB-dependent receptor family.</text>
</comment>
<dbReference type="PANTHER" id="PTHR32552">
    <property type="entry name" value="FERRICHROME IRON RECEPTOR-RELATED"/>
    <property type="match status" value="1"/>
</dbReference>
<keyword evidence="4 14" id="KW-1134">Transmembrane beta strand</keyword>
<keyword evidence="9" id="KW-0406">Ion transport</keyword>
<feature type="region of interest" description="Disordered" evidence="16">
    <location>
        <begin position="32"/>
        <end position="90"/>
    </location>
</feature>
<organism evidence="19 20">
    <name type="scientific">Afipia massiliensis</name>
    <dbReference type="NCBI Taxonomy" id="211460"/>
    <lineage>
        <taxon>Bacteria</taxon>
        <taxon>Pseudomonadati</taxon>
        <taxon>Pseudomonadota</taxon>
        <taxon>Alphaproteobacteria</taxon>
        <taxon>Hyphomicrobiales</taxon>
        <taxon>Nitrobacteraceae</taxon>
        <taxon>Afipia</taxon>
    </lineage>
</organism>
<dbReference type="PANTHER" id="PTHR32552:SF68">
    <property type="entry name" value="FERRICHROME OUTER MEMBRANE TRANSPORTER_PHAGE RECEPTOR"/>
    <property type="match status" value="1"/>
</dbReference>
<dbReference type="PROSITE" id="PS52016">
    <property type="entry name" value="TONB_DEPENDENT_REC_3"/>
    <property type="match status" value="1"/>
</dbReference>
<dbReference type="Pfam" id="PF07715">
    <property type="entry name" value="Plug"/>
    <property type="match status" value="1"/>
</dbReference>
<keyword evidence="7" id="KW-0732">Signal</keyword>
<dbReference type="Gene3D" id="2.170.130.10">
    <property type="entry name" value="TonB-dependent receptor, plug domain"/>
    <property type="match status" value="1"/>
</dbReference>
<protein>
    <submittedName>
        <fullName evidence="19">TonB-dependent siderophore receptor</fullName>
    </submittedName>
</protein>
<evidence type="ECO:0000256" key="9">
    <source>
        <dbReference type="ARBA" id="ARBA00023065"/>
    </source>
</evidence>
<reference evidence="19" key="1">
    <citation type="submission" date="2019-04" db="EMBL/GenBank/DDBJ databases">
        <title>Whole genome sequencing of cave bacteria.</title>
        <authorList>
            <person name="Gan H.M."/>
            <person name="Barton H."/>
            <person name="Savka M.A."/>
        </authorList>
    </citation>
    <scope>NUCLEOTIDE SEQUENCE [LARGE SCALE GENOMIC DNA]</scope>
    <source>
        <strain evidence="19">LC387</strain>
    </source>
</reference>
<evidence type="ECO:0000256" key="6">
    <source>
        <dbReference type="ARBA" id="ARBA00022692"/>
    </source>
</evidence>
<keyword evidence="8" id="KW-0408">Iron</keyword>
<evidence type="ECO:0000256" key="12">
    <source>
        <dbReference type="ARBA" id="ARBA00023170"/>
    </source>
</evidence>
<keyword evidence="3 14" id="KW-0813">Transport</keyword>
<dbReference type="AlphaFoldDB" id="A0A4U6BPI3"/>
<evidence type="ECO:0000256" key="3">
    <source>
        <dbReference type="ARBA" id="ARBA00022448"/>
    </source>
</evidence>
<evidence type="ECO:0000256" key="4">
    <source>
        <dbReference type="ARBA" id="ARBA00022452"/>
    </source>
</evidence>